<dbReference type="Pfam" id="PF13419">
    <property type="entry name" value="HAD_2"/>
    <property type="match status" value="1"/>
</dbReference>
<dbReference type="InterPro" id="IPR023214">
    <property type="entry name" value="HAD_sf"/>
</dbReference>
<keyword evidence="3" id="KW-1185">Reference proteome</keyword>
<dbReference type="EMBL" id="JBHHMI010000028">
    <property type="protein sequence ID" value="MFB5269266.1"/>
    <property type="molecule type" value="Genomic_DNA"/>
</dbReference>
<dbReference type="PANTHER" id="PTHR43434">
    <property type="entry name" value="PHOSPHOGLYCOLATE PHOSPHATASE"/>
    <property type="match status" value="1"/>
</dbReference>
<dbReference type="Gene3D" id="3.40.50.1000">
    <property type="entry name" value="HAD superfamily/HAD-like"/>
    <property type="match status" value="1"/>
</dbReference>
<dbReference type="InterPro" id="IPR023198">
    <property type="entry name" value="PGP-like_dom2"/>
</dbReference>
<evidence type="ECO:0000313" key="2">
    <source>
        <dbReference type="EMBL" id="MFB5269266.1"/>
    </source>
</evidence>
<dbReference type="SUPFAM" id="SSF56784">
    <property type="entry name" value="HAD-like"/>
    <property type="match status" value="1"/>
</dbReference>
<keyword evidence="2" id="KW-0378">Hydrolase</keyword>
<evidence type="ECO:0000256" key="1">
    <source>
        <dbReference type="ARBA" id="ARBA00023270"/>
    </source>
</evidence>
<organism evidence="2 3">
    <name type="scientific">Paenibacillus enshidis</name>
    <dbReference type="NCBI Taxonomy" id="1458439"/>
    <lineage>
        <taxon>Bacteria</taxon>
        <taxon>Bacillati</taxon>
        <taxon>Bacillota</taxon>
        <taxon>Bacilli</taxon>
        <taxon>Bacillales</taxon>
        <taxon>Paenibacillaceae</taxon>
        <taxon>Paenibacillus</taxon>
    </lineage>
</organism>
<dbReference type="GO" id="GO:0016787">
    <property type="term" value="F:hydrolase activity"/>
    <property type="evidence" value="ECO:0007669"/>
    <property type="project" value="UniProtKB-KW"/>
</dbReference>
<accession>A0ABV5AYH8</accession>
<dbReference type="Gene3D" id="1.10.150.240">
    <property type="entry name" value="Putative phosphatase, domain 2"/>
    <property type="match status" value="1"/>
</dbReference>
<dbReference type="InterPro" id="IPR050155">
    <property type="entry name" value="HAD-like_hydrolase_sf"/>
</dbReference>
<reference evidence="2 3" key="1">
    <citation type="submission" date="2024-09" db="EMBL/GenBank/DDBJ databases">
        <title>Paenibacillus zeirhizospherea sp. nov., isolated from surface of the maize (Zea mays) roots in a horticulture field, Hungary.</title>
        <authorList>
            <person name="Marton D."/>
            <person name="Farkas M."/>
            <person name="Bedics A."/>
            <person name="Toth E."/>
            <person name="Tancsics A."/>
            <person name="Boka K."/>
            <person name="Maroti G."/>
            <person name="Kriszt B."/>
            <person name="Cserhati M."/>
        </authorList>
    </citation>
    <scope>NUCLEOTIDE SEQUENCE [LARGE SCALE GENOMIC DNA]</scope>
    <source>
        <strain evidence="2 3">KCTC 33519</strain>
    </source>
</reference>
<proteinExistence type="predicted"/>
<name>A0ABV5AYH8_9BACL</name>
<keyword evidence="1" id="KW-0704">Schiff base</keyword>
<gene>
    <name evidence="2" type="ORF">ACE41H_21125</name>
</gene>
<sequence>MIQAVIFNLESALLDPGGHGLSQGIKDLFRWMGIDVSQQNIRRGLGLTIREHIAGTLRLSEVRASWIDRFGTEPGRVDVDHICAELVPVLRSLLQSSTPCRGLDKALQEIRDRRIQSGATSAFTSDLLGSLPRRSLEDHVLDCTVTPCEVSSGRPFPWMVYENAHRMQVYPLSDMVKVGDTVADMQEGRNAGVWTLGVLDGFMNRMEGGGPGEAAYEDQRKEAVYLLKRAGAHLVMDSLADLPRMLREIEMLQHTGGRP</sequence>
<dbReference type="InterPro" id="IPR036412">
    <property type="entry name" value="HAD-like_sf"/>
</dbReference>
<dbReference type="InterPro" id="IPR041492">
    <property type="entry name" value="HAD_2"/>
</dbReference>
<dbReference type="RefSeq" id="WP_375357540.1">
    <property type="nucleotide sequence ID" value="NZ_JBHHMI010000028.1"/>
</dbReference>
<comment type="caution">
    <text evidence="2">The sequence shown here is derived from an EMBL/GenBank/DDBJ whole genome shotgun (WGS) entry which is preliminary data.</text>
</comment>
<dbReference type="PANTHER" id="PTHR43434:SF19">
    <property type="entry name" value="PHOSPHONOACETALDEHYDE HYDROLASE"/>
    <property type="match status" value="1"/>
</dbReference>
<protein>
    <submittedName>
        <fullName evidence="2">HAD family hydrolase</fullName>
    </submittedName>
</protein>
<dbReference type="Proteomes" id="UP001580346">
    <property type="component" value="Unassembled WGS sequence"/>
</dbReference>
<evidence type="ECO:0000313" key="3">
    <source>
        <dbReference type="Proteomes" id="UP001580346"/>
    </source>
</evidence>